<proteinExistence type="predicted"/>
<dbReference type="GO" id="GO:0051539">
    <property type="term" value="F:4 iron, 4 sulfur cluster binding"/>
    <property type="evidence" value="ECO:0007669"/>
    <property type="project" value="UniProtKB-KW"/>
</dbReference>
<dbReference type="Gene3D" id="3.50.50.60">
    <property type="entry name" value="FAD/NAD(P)-binding domain"/>
    <property type="match status" value="1"/>
</dbReference>
<reference evidence="7 8" key="1">
    <citation type="submission" date="2019-02" db="EMBL/GenBank/DDBJ databases">
        <title>Deep-cultivation of Planctomycetes and their phenomic and genomic characterization uncovers novel biology.</title>
        <authorList>
            <person name="Wiegand S."/>
            <person name="Jogler M."/>
            <person name="Boedeker C."/>
            <person name="Pinto D."/>
            <person name="Vollmers J."/>
            <person name="Rivas-Marin E."/>
            <person name="Kohn T."/>
            <person name="Peeters S.H."/>
            <person name="Heuer A."/>
            <person name="Rast P."/>
            <person name="Oberbeckmann S."/>
            <person name="Bunk B."/>
            <person name="Jeske O."/>
            <person name="Meyerdierks A."/>
            <person name="Storesund J.E."/>
            <person name="Kallscheuer N."/>
            <person name="Luecker S."/>
            <person name="Lage O.M."/>
            <person name="Pohl T."/>
            <person name="Merkel B.J."/>
            <person name="Hornburger P."/>
            <person name="Mueller R.-W."/>
            <person name="Bruemmer F."/>
            <person name="Labrenz M."/>
            <person name="Spormann A.M."/>
            <person name="Op Den Camp H."/>
            <person name="Overmann J."/>
            <person name="Amann R."/>
            <person name="Jetten M.S.M."/>
            <person name="Mascher T."/>
            <person name="Medema M.H."/>
            <person name="Devos D.P."/>
            <person name="Kaster A.-K."/>
            <person name="Ovreas L."/>
            <person name="Rohde M."/>
            <person name="Galperin M.Y."/>
            <person name="Jogler C."/>
        </authorList>
    </citation>
    <scope>NUCLEOTIDE SEQUENCE [LARGE SCALE GENOMIC DNA]</scope>
    <source>
        <strain evidence="7 8">Pla144</strain>
    </source>
</reference>
<evidence type="ECO:0000313" key="7">
    <source>
        <dbReference type="EMBL" id="TWU22718.1"/>
    </source>
</evidence>
<dbReference type="InterPro" id="IPR036188">
    <property type="entry name" value="FAD/NAD-bd_sf"/>
</dbReference>
<comment type="caution">
    <text evidence="7">The sequence shown here is derived from an EMBL/GenBank/DDBJ whole genome shotgun (WGS) entry which is preliminary data.</text>
</comment>
<dbReference type="OrthoDB" id="9780658at2"/>
<keyword evidence="6" id="KW-0732">Signal</keyword>
<accession>A0A5C6CEM7</accession>
<dbReference type="GO" id="GO:0016491">
    <property type="term" value="F:oxidoreductase activity"/>
    <property type="evidence" value="ECO:0007669"/>
    <property type="project" value="UniProtKB-KW"/>
</dbReference>
<gene>
    <name evidence="7" type="ORF">Pla144_41790</name>
</gene>
<dbReference type="AlphaFoldDB" id="A0A5C6CEM7"/>
<keyword evidence="1" id="KW-0004">4Fe-4S</keyword>
<keyword evidence="2" id="KW-0479">Metal-binding</keyword>
<feature type="chain" id="PRO_5022902091" evidence="6">
    <location>
        <begin position="23"/>
        <end position="639"/>
    </location>
</feature>
<evidence type="ECO:0000256" key="6">
    <source>
        <dbReference type="SAM" id="SignalP"/>
    </source>
</evidence>
<dbReference type="PANTHER" id="PTHR43498:SF1">
    <property type="entry name" value="COB--COM HETERODISULFIDE REDUCTASE IRON-SULFUR SUBUNIT A"/>
    <property type="match status" value="1"/>
</dbReference>
<dbReference type="PANTHER" id="PTHR43498">
    <property type="entry name" value="FERREDOXIN:COB-COM HETERODISULFIDE REDUCTASE SUBUNIT A"/>
    <property type="match status" value="1"/>
</dbReference>
<keyword evidence="8" id="KW-1185">Reference proteome</keyword>
<sequence length="639" mass="70620" precursor="true">MKSLTIVVALMPSILAPDIAWAYETLFIEAESFDDTGGWVVDQQFMDQMGSPYVLAHGLGVPVKDSSTGVTIPEKGEYRVWVRTRDWVAPWQAPGAPGRFQVMIDGNPLKTTFGTEGAEWHWQDGGLVALGGEIEVALHDLTGFEGRCDAIIFTSDKEFIPPDSGPALVKLRSKYLGWHTSPQDGGHYDLVVVGGGIAGTSAAVTAARLGLQVVLIQDRLVLGGNGSSEVRVWPEGHTNQEPYPRIGDVVSELVREKGPGDGNAKGDQIYEDARKLKLARAEPNLTMLLEHRVNNASVSNDLIGSVVAQHTQTGKRTRVRGKWFLDSTGDGVLGALVGADFEITEEGHMGMSNLWNLGETEQNEFQLKCECDDEDALSSFFSAATTPQPFPRCPWAIDLSDKAFPGRKNHLGHWGGKNPLENLGGWFWEAGYDKHPIDDAEWTRDLNLRAMYGAWDTLKNVDGMYPNHRLKWAAFIAGKRESRRLLGDIILTANDFRQGTKFEDAAFPCTWGIDLHLPDPSFFEREDANAFISRATEGTQYKYEGPYWAPYRCLYSRNISNLFMAGRDISVSHDGLGPVRVMRTCGMMGEIVGMAASICEEHNCQPRDVYTHYLHELKELMSQGAGKNNISADLHSTLK</sequence>
<dbReference type="GO" id="GO:0046872">
    <property type="term" value="F:metal ion binding"/>
    <property type="evidence" value="ECO:0007669"/>
    <property type="project" value="UniProtKB-KW"/>
</dbReference>
<protein>
    <submittedName>
        <fullName evidence="7">Putative FAD-binding dehydrogenase</fullName>
    </submittedName>
</protein>
<name>A0A5C6CEM7_9BACT</name>
<organism evidence="7 8">
    <name type="scientific">Bythopirellula polymerisocia</name>
    <dbReference type="NCBI Taxonomy" id="2528003"/>
    <lineage>
        <taxon>Bacteria</taxon>
        <taxon>Pseudomonadati</taxon>
        <taxon>Planctomycetota</taxon>
        <taxon>Planctomycetia</taxon>
        <taxon>Pirellulales</taxon>
        <taxon>Lacipirellulaceae</taxon>
        <taxon>Bythopirellula</taxon>
    </lineage>
</organism>
<dbReference type="Proteomes" id="UP000318437">
    <property type="component" value="Unassembled WGS sequence"/>
</dbReference>
<evidence type="ECO:0000313" key="8">
    <source>
        <dbReference type="Proteomes" id="UP000318437"/>
    </source>
</evidence>
<keyword evidence="4" id="KW-0408">Iron</keyword>
<dbReference type="EMBL" id="SJPS01000007">
    <property type="protein sequence ID" value="TWU22718.1"/>
    <property type="molecule type" value="Genomic_DNA"/>
</dbReference>
<keyword evidence="3" id="KW-0560">Oxidoreductase</keyword>
<keyword evidence="5" id="KW-0411">Iron-sulfur</keyword>
<evidence type="ECO:0000256" key="4">
    <source>
        <dbReference type="ARBA" id="ARBA00023004"/>
    </source>
</evidence>
<dbReference type="SUPFAM" id="SSF51905">
    <property type="entry name" value="FAD/NAD(P)-binding domain"/>
    <property type="match status" value="1"/>
</dbReference>
<dbReference type="Pfam" id="PF12831">
    <property type="entry name" value="FAD_oxidored"/>
    <property type="match status" value="1"/>
</dbReference>
<evidence type="ECO:0000256" key="2">
    <source>
        <dbReference type="ARBA" id="ARBA00022723"/>
    </source>
</evidence>
<evidence type="ECO:0000256" key="3">
    <source>
        <dbReference type="ARBA" id="ARBA00023002"/>
    </source>
</evidence>
<evidence type="ECO:0000256" key="5">
    <source>
        <dbReference type="ARBA" id="ARBA00023014"/>
    </source>
</evidence>
<evidence type="ECO:0000256" key="1">
    <source>
        <dbReference type="ARBA" id="ARBA00022485"/>
    </source>
</evidence>
<feature type="signal peptide" evidence="6">
    <location>
        <begin position="1"/>
        <end position="22"/>
    </location>
</feature>
<dbReference type="InterPro" id="IPR039650">
    <property type="entry name" value="HdrA-like"/>
</dbReference>
<dbReference type="RefSeq" id="WP_146452470.1">
    <property type="nucleotide sequence ID" value="NZ_SJPS01000007.1"/>
</dbReference>